<dbReference type="AlphaFoldDB" id="A0A6M0CDT2"/>
<evidence type="ECO:0000313" key="3">
    <source>
        <dbReference type="Proteomes" id="UP000474296"/>
    </source>
</evidence>
<dbReference type="EMBL" id="JAABOQ010000001">
    <property type="protein sequence ID" value="NER15976.1"/>
    <property type="molecule type" value="Genomic_DNA"/>
</dbReference>
<evidence type="ECO:0000313" key="2">
    <source>
        <dbReference type="EMBL" id="NER15976.1"/>
    </source>
</evidence>
<keyword evidence="1" id="KW-0732">Signal</keyword>
<accession>A0A6M0CDT2</accession>
<evidence type="ECO:0000256" key="1">
    <source>
        <dbReference type="SAM" id="SignalP"/>
    </source>
</evidence>
<feature type="chain" id="PRO_5026730905" evidence="1">
    <location>
        <begin position="21"/>
        <end position="113"/>
    </location>
</feature>
<dbReference type="RefSeq" id="WP_164029237.1">
    <property type="nucleotide sequence ID" value="NZ_JAABOQ010000001.1"/>
</dbReference>
<feature type="signal peptide" evidence="1">
    <location>
        <begin position="1"/>
        <end position="20"/>
    </location>
</feature>
<proteinExistence type="predicted"/>
<reference evidence="2 3" key="1">
    <citation type="submission" date="2020-01" db="EMBL/GenBank/DDBJ databases">
        <title>Spongiivirga citrea KCTC 32990T.</title>
        <authorList>
            <person name="Wang G."/>
        </authorList>
    </citation>
    <scope>NUCLEOTIDE SEQUENCE [LARGE SCALE GENOMIC DNA]</scope>
    <source>
        <strain evidence="2 3">KCTC 32990</strain>
    </source>
</reference>
<comment type="caution">
    <text evidence="2">The sequence shown here is derived from an EMBL/GenBank/DDBJ whole genome shotgun (WGS) entry which is preliminary data.</text>
</comment>
<organism evidence="2 3">
    <name type="scientific">Spongiivirga citrea</name>
    <dbReference type="NCBI Taxonomy" id="1481457"/>
    <lineage>
        <taxon>Bacteria</taxon>
        <taxon>Pseudomonadati</taxon>
        <taxon>Bacteroidota</taxon>
        <taxon>Flavobacteriia</taxon>
        <taxon>Flavobacteriales</taxon>
        <taxon>Flavobacteriaceae</taxon>
        <taxon>Spongiivirga</taxon>
    </lineage>
</organism>
<protein>
    <submittedName>
        <fullName evidence="2">Uncharacterized protein</fullName>
    </submittedName>
</protein>
<sequence>MKKISVFLLATVFAVGSVLANETEPKTINNAAISAEMTKLLKTPEFDLNEDVRTLVKFTLNDENEIVVLSIDSKDQRVRSYIKSSLNYKKLDTKVNKEDLPEFKLPVTIKKSK</sequence>
<keyword evidence="3" id="KW-1185">Reference proteome</keyword>
<name>A0A6M0CDT2_9FLAO</name>
<dbReference type="Proteomes" id="UP000474296">
    <property type="component" value="Unassembled WGS sequence"/>
</dbReference>
<gene>
    <name evidence="2" type="ORF">GWK10_02080</name>
</gene>